<dbReference type="InterPro" id="IPR029063">
    <property type="entry name" value="SAM-dependent_MTases_sf"/>
</dbReference>
<evidence type="ECO:0000256" key="1">
    <source>
        <dbReference type="ARBA" id="ARBA00022603"/>
    </source>
</evidence>
<dbReference type="GO" id="GO:0003723">
    <property type="term" value="F:RNA binding"/>
    <property type="evidence" value="ECO:0007669"/>
    <property type="project" value="TreeGrafter"/>
</dbReference>
<feature type="binding site" evidence="6">
    <location>
        <position position="20"/>
    </location>
    <ligand>
        <name>S-adenosyl-L-methionine</name>
        <dbReference type="ChEBI" id="CHEBI:59789"/>
    </ligand>
</feature>
<sequence length="62" mass="6874">YIIEKLFDFQFHISAKAFFQANTQGAEVLYSLIKDSMKLDNETIVLDICCGTGTIGITLANV</sequence>
<dbReference type="PANTHER" id="PTHR45904">
    <property type="entry name" value="TRNA (URACIL-5-)-METHYLTRANSFERASE"/>
    <property type="match status" value="1"/>
</dbReference>
<dbReference type="PANTHER" id="PTHR45904:SF2">
    <property type="entry name" value="TRNA (URACIL-5-)-METHYLTRANSFERASE HOMOLOG A"/>
    <property type="match status" value="1"/>
</dbReference>
<evidence type="ECO:0000256" key="2">
    <source>
        <dbReference type="ARBA" id="ARBA00022679"/>
    </source>
</evidence>
<keyword evidence="1 6" id="KW-0489">Methyltransferase</keyword>
<dbReference type="Proteomes" id="UP000663836">
    <property type="component" value="Unassembled WGS sequence"/>
</dbReference>
<comment type="catalytic activity">
    <reaction evidence="5">
        <text>uridine(54) in tRNA + S-adenosyl-L-methionine = 5-methyluridine(54) in tRNA + S-adenosyl-L-homocysteine + H(+)</text>
        <dbReference type="Rhea" id="RHEA:42712"/>
        <dbReference type="Rhea" id="RHEA-COMP:10167"/>
        <dbReference type="Rhea" id="RHEA-COMP:10193"/>
        <dbReference type="ChEBI" id="CHEBI:15378"/>
        <dbReference type="ChEBI" id="CHEBI:57856"/>
        <dbReference type="ChEBI" id="CHEBI:59789"/>
        <dbReference type="ChEBI" id="CHEBI:65315"/>
        <dbReference type="ChEBI" id="CHEBI:74447"/>
        <dbReference type="EC" id="2.1.1.35"/>
    </reaction>
    <physiologicalReaction direction="left-to-right" evidence="5">
        <dbReference type="Rhea" id="RHEA:42713"/>
    </physiologicalReaction>
</comment>
<dbReference type="PROSITE" id="PS51687">
    <property type="entry name" value="SAM_MT_RNA_M5U"/>
    <property type="match status" value="1"/>
</dbReference>
<evidence type="ECO:0000256" key="5">
    <source>
        <dbReference type="ARBA" id="ARBA00047278"/>
    </source>
</evidence>
<name>A0A820HSY6_9BILA</name>
<comment type="similarity">
    <text evidence="6">Belongs to the class I-like SAM-binding methyltransferase superfamily. RNA M5U methyltransferase family.</text>
</comment>
<proteinExistence type="inferred from homology"/>
<evidence type="ECO:0000256" key="6">
    <source>
        <dbReference type="PROSITE-ProRule" id="PRU01024"/>
    </source>
</evidence>
<keyword evidence="2 6" id="KW-0808">Transferase</keyword>
<dbReference type="GO" id="GO:0030697">
    <property type="term" value="F:tRNA (uracil(54)-C5)-methyltransferase activity, S-adenosyl methionine-dependent"/>
    <property type="evidence" value="ECO:0007669"/>
    <property type="project" value="UniProtKB-EC"/>
</dbReference>
<dbReference type="Gene3D" id="3.40.50.150">
    <property type="entry name" value="Vaccinia Virus protein VP39"/>
    <property type="match status" value="1"/>
</dbReference>
<evidence type="ECO:0000256" key="4">
    <source>
        <dbReference type="ARBA" id="ARBA00033763"/>
    </source>
</evidence>
<dbReference type="GO" id="GO:0006396">
    <property type="term" value="P:RNA processing"/>
    <property type="evidence" value="ECO:0007669"/>
    <property type="project" value="InterPro"/>
</dbReference>
<dbReference type="InterPro" id="IPR010280">
    <property type="entry name" value="U5_MeTrfase_fam"/>
</dbReference>
<organism evidence="7 8">
    <name type="scientific">Rotaria sordida</name>
    <dbReference type="NCBI Taxonomy" id="392033"/>
    <lineage>
        <taxon>Eukaryota</taxon>
        <taxon>Metazoa</taxon>
        <taxon>Spiralia</taxon>
        <taxon>Gnathifera</taxon>
        <taxon>Rotifera</taxon>
        <taxon>Eurotatoria</taxon>
        <taxon>Bdelloidea</taxon>
        <taxon>Philodinida</taxon>
        <taxon>Philodinidae</taxon>
        <taxon>Rotaria</taxon>
    </lineage>
</organism>
<accession>A0A820HSY6</accession>
<keyword evidence="3 6" id="KW-0949">S-adenosyl-L-methionine</keyword>
<feature type="non-terminal residue" evidence="7">
    <location>
        <position position="62"/>
    </location>
</feature>
<dbReference type="InterPro" id="IPR045850">
    <property type="entry name" value="TRM2_met"/>
</dbReference>
<evidence type="ECO:0000256" key="3">
    <source>
        <dbReference type="ARBA" id="ARBA00022691"/>
    </source>
</evidence>
<dbReference type="EC" id="2.1.1.35" evidence="4"/>
<protein>
    <recommendedName>
        <fullName evidence="4">tRNA (uracil(54)-C(5))-methyltransferase</fullName>
        <ecNumber evidence="4">2.1.1.35</ecNumber>
    </recommendedName>
</protein>
<dbReference type="SUPFAM" id="SSF53335">
    <property type="entry name" value="S-adenosyl-L-methionine-dependent methyltransferases"/>
    <property type="match status" value="1"/>
</dbReference>
<evidence type="ECO:0000313" key="8">
    <source>
        <dbReference type="Proteomes" id="UP000663836"/>
    </source>
</evidence>
<gene>
    <name evidence="7" type="ORF">JBS370_LOCUS40277</name>
</gene>
<dbReference type="AlphaFoldDB" id="A0A820HSY6"/>
<comment type="caution">
    <text evidence="7">The sequence shown here is derived from an EMBL/GenBank/DDBJ whole genome shotgun (WGS) entry which is preliminary data.</text>
</comment>
<evidence type="ECO:0000313" key="7">
    <source>
        <dbReference type="EMBL" id="CAF4297798.1"/>
    </source>
</evidence>
<dbReference type="Gene3D" id="2.40.50.1070">
    <property type="match status" value="1"/>
</dbReference>
<reference evidence="7" key="1">
    <citation type="submission" date="2021-02" db="EMBL/GenBank/DDBJ databases">
        <authorList>
            <person name="Nowell W R."/>
        </authorList>
    </citation>
    <scope>NUCLEOTIDE SEQUENCE</scope>
</reference>
<dbReference type="EMBL" id="CAJOBD010034871">
    <property type="protein sequence ID" value="CAF4297798.1"/>
    <property type="molecule type" value="Genomic_DNA"/>
</dbReference>
<feature type="non-terminal residue" evidence="7">
    <location>
        <position position="1"/>
    </location>
</feature>
<dbReference type="GO" id="GO:0032259">
    <property type="term" value="P:methylation"/>
    <property type="evidence" value="ECO:0007669"/>
    <property type="project" value="UniProtKB-KW"/>
</dbReference>
<comment type="caution">
    <text evidence="6">Lacks conserved residue(s) required for the propagation of feature annotation.</text>
</comment>